<proteinExistence type="inferred from homology"/>
<feature type="domain" description="AMP-dependent synthetase/ligase" evidence="4">
    <location>
        <begin position="31"/>
        <end position="339"/>
    </location>
</feature>
<evidence type="ECO:0000313" key="7">
    <source>
        <dbReference type="Proteomes" id="UP001183648"/>
    </source>
</evidence>
<feature type="domain" description="AMP-binding enzyme C-terminal" evidence="5">
    <location>
        <begin position="397"/>
        <end position="470"/>
    </location>
</feature>
<dbReference type="Pfam" id="PF13193">
    <property type="entry name" value="AMP-binding_C"/>
    <property type="match status" value="1"/>
</dbReference>
<dbReference type="PANTHER" id="PTHR43201">
    <property type="entry name" value="ACYL-COA SYNTHETASE"/>
    <property type="match status" value="1"/>
</dbReference>
<sequence length="490" mass="52082">MTASLTASLTDGTTTLDRDQAEARLYGAVVALRELTDGTSGRVAVMAHNSVETVLTHAAVILAGLSAVPVSFHLTAGEVAYLLETSGAALLVADAQTAAVAAEAAARAGGVRVVDTSLLAVEAQAPEDLRSLRPRPPMLFTSGTTGRPKPVEQPPTMFPRVDSVAELLTVFAENPLAQHRPHLVVGPLYHTGPLTAVRLLLAGTPLVVMPRFDAEGVLRAIQEHRIQGSVMVPTHFSRLLALPEDLRASYDVSSLREVVHTGSACPVDVKRKMIEWWGPVLVEAYGGTEVGTTTSLDSTEWLAHPGSVGRAVPPFEVLVLDEDGREVPTGEPGQLCFRDATGRGLVYAVDGLTGTTYGPGVFTLGEVGRVDEDGFVWITDRTADLVVSGGVNIYPAEVERVLLAHPDVEDVAVFGVPVEDLGEELRALVVVTGDVTPEDLMALCRSELAGFKCPRRLDLVDGLPRTTMGKLDKRVLRERYGAGVSTSDRS</sequence>
<organism evidence="6 7">
    <name type="scientific">Nocardioides marmoribigeumensis</name>
    <dbReference type="NCBI Taxonomy" id="433649"/>
    <lineage>
        <taxon>Bacteria</taxon>
        <taxon>Bacillati</taxon>
        <taxon>Actinomycetota</taxon>
        <taxon>Actinomycetes</taxon>
        <taxon>Propionibacteriales</taxon>
        <taxon>Nocardioidaceae</taxon>
        <taxon>Nocardioides</taxon>
    </lineage>
</organism>
<dbReference type="InterPro" id="IPR045851">
    <property type="entry name" value="AMP-bd_C_sf"/>
</dbReference>
<gene>
    <name evidence="6" type="ORF">J2S63_002820</name>
</gene>
<evidence type="ECO:0000256" key="2">
    <source>
        <dbReference type="ARBA" id="ARBA00022598"/>
    </source>
</evidence>
<dbReference type="Gene3D" id="3.40.50.12780">
    <property type="entry name" value="N-terminal domain of ligase-like"/>
    <property type="match status" value="1"/>
</dbReference>
<dbReference type="PANTHER" id="PTHR43201:SF5">
    <property type="entry name" value="MEDIUM-CHAIN ACYL-COA LIGASE ACSF2, MITOCHONDRIAL"/>
    <property type="match status" value="1"/>
</dbReference>
<keyword evidence="7" id="KW-1185">Reference proteome</keyword>
<dbReference type="RefSeq" id="WP_310303482.1">
    <property type="nucleotide sequence ID" value="NZ_BAAAPS010000003.1"/>
</dbReference>
<protein>
    <submittedName>
        <fullName evidence="6">Long-chain acyl-CoA synthetase</fullName>
        <ecNumber evidence="6">6.2.1.3</ecNumber>
    </submittedName>
</protein>
<dbReference type="SUPFAM" id="SSF56801">
    <property type="entry name" value="Acetyl-CoA synthetase-like"/>
    <property type="match status" value="1"/>
</dbReference>
<dbReference type="Proteomes" id="UP001183648">
    <property type="component" value="Unassembled WGS sequence"/>
</dbReference>
<dbReference type="InterPro" id="IPR025110">
    <property type="entry name" value="AMP-bd_C"/>
</dbReference>
<dbReference type="Pfam" id="PF00501">
    <property type="entry name" value="AMP-binding"/>
    <property type="match status" value="1"/>
</dbReference>
<comment type="similarity">
    <text evidence="1">Belongs to the ATP-dependent AMP-binding enzyme family.</text>
</comment>
<dbReference type="InterPro" id="IPR042099">
    <property type="entry name" value="ANL_N_sf"/>
</dbReference>
<dbReference type="EMBL" id="JAVDYG010000001">
    <property type="protein sequence ID" value="MDR7363267.1"/>
    <property type="molecule type" value="Genomic_DNA"/>
</dbReference>
<feature type="region of interest" description="Disordered" evidence="3">
    <location>
        <begin position="132"/>
        <end position="155"/>
    </location>
</feature>
<reference evidence="6 7" key="1">
    <citation type="submission" date="2023-07" db="EMBL/GenBank/DDBJ databases">
        <title>Sequencing the genomes of 1000 actinobacteria strains.</title>
        <authorList>
            <person name="Klenk H.-P."/>
        </authorList>
    </citation>
    <scope>NUCLEOTIDE SEQUENCE [LARGE SCALE GENOMIC DNA]</scope>
    <source>
        <strain evidence="6 7">DSM 19426</strain>
    </source>
</reference>
<dbReference type="PROSITE" id="PS00455">
    <property type="entry name" value="AMP_BINDING"/>
    <property type="match status" value="1"/>
</dbReference>
<dbReference type="InterPro" id="IPR000873">
    <property type="entry name" value="AMP-dep_synth/lig_dom"/>
</dbReference>
<name>A0ABU2BXZ9_9ACTN</name>
<evidence type="ECO:0000256" key="1">
    <source>
        <dbReference type="ARBA" id="ARBA00006432"/>
    </source>
</evidence>
<dbReference type="EC" id="6.2.1.3" evidence="6"/>
<evidence type="ECO:0000256" key="3">
    <source>
        <dbReference type="SAM" id="MobiDB-lite"/>
    </source>
</evidence>
<keyword evidence="2 6" id="KW-0436">Ligase</keyword>
<evidence type="ECO:0000313" key="6">
    <source>
        <dbReference type="EMBL" id="MDR7363267.1"/>
    </source>
</evidence>
<evidence type="ECO:0000259" key="4">
    <source>
        <dbReference type="Pfam" id="PF00501"/>
    </source>
</evidence>
<accession>A0ABU2BXZ9</accession>
<comment type="caution">
    <text evidence="6">The sequence shown here is derived from an EMBL/GenBank/DDBJ whole genome shotgun (WGS) entry which is preliminary data.</text>
</comment>
<dbReference type="GO" id="GO:0004467">
    <property type="term" value="F:long-chain fatty acid-CoA ligase activity"/>
    <property type="evidence" value="ECO:0007669"/>
    <property type="project" value="UniProtKB-EC"/>
</dbReference>
<dbReference type="Gene3D" id="3.30.300.30">
    <property type="match status" value="1"/>
</dbReference>
<evidence type="ECO:0000259" key="5">
    <source>
        <dbReference type="Pfam" id="PF13193"/>
    </source>
</evidence>
<dbReference type="InterPro" id="IPR020845">
    <property type="entry name" value="AMP-binding_CS"/>
</dbReference>